<feature type="region of interest" description="Disordered" evidence="1">
    <location>
        <begin position="312"/>
        <end position="402"/>
    </location>
</feature>
<feature type="compositionally biased region" description="Low complexity" evidence="1">
    <location>
        <begin position="391"/>
        <end position="402"/>
    </location>
</feature>
<reference evidence="2 5" key="2">
    <citation type="journal article" date="2020" name="Appl. Microbiol. Biotechnol.">
        <title>Targeted gene deletion in Brettanomyces bruxellensis with an expression-free CRISPR-Cas9 system.</title>
        <authorList>
            <person name="Varela C."/>
            <person name="Bartel C."/>
            <person name="Onetto C."/>
            <person name="Borneman A."/>
        </authorList>
    </citation>
    <scope>NUCLEOTIDE SEQUENCE [LARGE SCALE GENOMIC DNA]</scope>
    <source>
        <strain evidence="2 5">AWRI1613</strain>
    </source>
</reference>
<keyword evidence="4" id="KW-1185">Reference proteome</keyword>
<evidence type="ECO:0000256" key="1">
    <source>
        <dbReference type="SAM" id="MobiDB-lite"/>
    </source>
</evidence>
<sequence length="744" mass="84263">MVTHRVFQKKIEDNVELDVVFENDPIIAGSDELSALIKLRYVGQLGNTKTPVQKSDENEIKLTPPPNNSQTWGSRLSTQLTNATRTLFFKELNETDSDGTIKQQASTDITLFFGFAQVLGYYTVNDEILDFSIFEDLQKSTLINNKLAGIDTLDAGTDFKSTAVIANIPDLMCEEDNYTGDGFSSQNFHVIPFYSTNQSILFGELKFEPSKWDTDAIRMSPINNQTTKSFYLNMKLPQTLPPNFSSDACQIKYKLVIGYQLLKEGKFVHYTVQVPLSIDPYIDKFGREPLYRIDKLHLNVKPEKCTTTEVRAYRTSHSRSSSIKSRRNSSISMQMSPAFTDGAAGSTNMQSAQLNGNVLSVPNSRSHRRRRSSMMSFEKMRKTAEKRSTLSESSFGENSNSEQDAITFRKIINQLDTAKSEDVGKVQTYFEQLVDKSVEADPNPRLNVMKIMADYQSIQNEPYDPDSDDKEGMEYVSMIPQIDRNRYLIRHDHMDIALVELDKGIFRTGDFANISFSFDDSDIVTKGVEVQIVRSQVFYRDEYLKKGSYDDVYKGITHGRNLDRVIYERLVSTFDVQNLCVDALISPEATPQFRTSFFDVKYYVQLRFILLDQYGTIGMRKALNASSGEKLDEAAMEKAPDDDKKGDKEDKSDKVDQGADVAGEGSKVKEESKKESTNEKESIKSGNNAPAKKIFDLEHIFTDQSGSILFKAVDDFDNGYEFTVRIPIIVLPSYTTEFGQVTRL</sequence>
<name>A0A7D9GXV9_DEKBR</name>
<reference evidence="3 4" key="1">
    <citation type="submission" date="2019-07" db="EMBL/GenBank/DDBJ databases">
        <authorList>
            <person name="Friedrich A."/>
            <person name="Schacherer J."/>
        </authorList>
    </citation>
    <scope>NUCLEOTIDE SEQUENCE [LARGE SCALE GENOMIC DNA]</scope>
</reference>
<protein>
    <submittedName>
        <fullName evidence="3">DEBR0S1_17832g1_1</fullName>
    </submittedName>
</protein>
<feature type="compositionally biased region" description="Low complexity" evidence="1">
    <location>
        <begin position="318"/>
        <end position="332"/>
    </location>
</feature>
<dbReference type="Proteomes" id="UP000478008">
    <property type="component" value="Unassembled WGS sequence"/>
</dbReference>
<dbReference type="PANTHER" id="PTHR12507">
    <property type="entry name" value="REDUCED GROWTH PHENOTYPE 1 RGP1, YEAST -RELATED"/>
    <property type="match status" value="1"/>
</dbReference>
<gene>
    <name evidence="3" type="ORF">DEBR0S1_17832G</name>
    <name evidence="2" type="ORF">HII12_004180</name>
</gene>
<dbReference type="Pfam" id="PF08737">
    <property type="entry name" value="Rgp1"/>
    <property type="match status" value="1"/>
</dbReference>
<feature type="region of interest" description="Disordered" evidence="1">
    <location>
        <begin position="630"/>
        <end position="687"/>
    </location>
</feature>
<feature type="compositionally biased region" description="Polar residues" evidence="1">
    <location>
        <begin position="345"/>
        <end position="363"/>
    </location>
</feature>
<dbReference type="EMBL" id="JABCYN010000036">
    <property type="protein sequence ID" value="KAF6008431.1"/>
    <property type="molecule type" value="Genomic_DNA"/>
</dbReference>
<accession>A0A7D9GXV9</accession>
<dbReference type="EMBL" id="CABFWN010000001">
    <property type="protein sequence ID" value="VUG16482.1"/>
    <property type="molecule type" value="Genomic_DNA"/>
</dbReference>
<organism evidence="3 4">
    <name type="scientific">Dekkera bruxellensis</name>
    <name type="common">Brettanomyces custersii</name>
    <dbReference type="NCBI Taxonomy" id="5007"/>
    <lineage>
        <taxon>Eukaryota</taxon>
        <taxon>Fungi</taxon>
        <taxon>Dikarya</taxon>
        <taxon>Ascomycota</taxon>
        <taxon>Saccharomycotina</taxon>
        <taxon>Pichiomycetes</taxon>
        <taxon>Pichiales</taxon>
        <taxon>Pichiaceae</taxon>
        <taxon>Brettanomyces</taxon>
    </lineage>
</organism>
<feature type="compositionally biased region" description="Basic and acidic residues" evidence="1">
    <location>
        <begin position="630"/>
        <end position="657"/>
    </location>
</feature>
<evidence type="ECO:0000313" key="2">
    <source>
        <dbReference type="EMBL" id="KAF6008431.1"/>
    </source>
</evidence>
<evidence type="ECO:0000313" key="3">
    <source>
        <dbReference type="EMBL" id="VUG16482.1"/>
    </source>
</evidence>
<dbReference type="Proteomes" id="UP000568158">
    <property type="component" value="Unassembled WGS sequence"/>
</dbReference>
<feature type="region of interest" description="Disordered" evidence="1">
    <location>
        <begin position="48"/>
        <end position="74"/>
    </location>
</feature>
<evidence type="ECO:0000313" key="4">
    <source>
        <dbReference type="Proteomes" id="UP000478008"/>
    </source>
</evidence>
<dbReference type="AlphaFoldDB" id="A0A7D9GXV9"/>
<proteinExistence type="predicted"/>
<dbReference type="InterPro" id="IPR014848">
    <property type="entry name" value="Rgp1"/>
</dbReference>
<evidence type="ECO:0000313" key="5">
    <source>
        <dbReference type="Proteomes" id="UP000568158"/>
    </source>
</evidence>
<feature type="compositionally biased region" description="Basic and acidic residues" evidence="1">
    <location>
        <begin position="378"/>
        <end position="389"/>
    </location>
</feature>
<feature type="compositionally biased region" description="Basic and acidic residues" evidence="1">
    <location>
        <begin position="666"/>
        <end position="683"/>
    </location>
</feature>